<evidence type="ECO:0000313" key="3">
    <source>
        <dbReference type="Proteomes" id="UP000278673"/>
    </source>
</evidence>
<dbReference type="AlphaFoldDB" id="A0A3M2M5D9"/>
<organism evidence="2 3">
    <name type="scientific">Streptomyces triticirhizae</name>
    <dbReference type="NCBI Taxonomy" id="2483353"/>
    <lineage>
        <taxon>Bacteria</taxon>
        <taxon>Bacillati</taxon>
        <taxon>Actinomycetota</taxon>
        <taxon>Actinomycetes</taxon>
        <taxon>Kitasatosporales</taxon>
        <taxon>Streptomycetaceae</taxon>
        <taxon>Streptomyces</taxon>
    </lineage>
</organism>
<gene>
    <name evidence="2" type="ORF">EBN88_04705</name>
    <name evidence="1" type="ORF">EBN88_07705</name>
</gene>
<evidence type="ECO:0000313" key="1">
    <source>
        <dbReference type="EMBL" id="RMI43267.1"/>
    </source>
</evidence>
<reference evidence="2 3" key="1">
    <citation type="submission" date="2018-10" db="EMBL/GenBank/DDBJ databases">
        <title>Isolation, diversity and antifungal activity of actinobacteria from wheat.</title>
        <authorList>
            <person name="Han C."/>
        </authorList>
    </citation>
    <scope>NUCLEOTIDE SEQUENCE [LARGE SCALE GENOMIC DNA]</scope>
    <source>
        <strain evidence="2 3">NEAU-YY642</strain>
    </source>
</reference>
<accession>A0A3M2M5D9</accession>
<proteinExistence type="predicted"/>
<name>A0A3M2M5D9_9ACTN</name>
<sequence>MTGTMLRARALCALLIGIMVWQGLFIHTPTQGVDRLTFTPRGLTLDHQHSVVPGHFLASELLQRPVPQHTHTQSDREDARAMGGCRGRAIPVAAPGPGGPGLPTMAVCSHPGLIPANQRRGPPLSGFHFAWVLVDSPPGVARAVLQSWRT</sequence>
<keyword evidence="3" id="KW-1185">Reference proteome</keyword>
<dbReference type="EMBL" id="RFFJ01000026">
    <property type="protein sequence ID" value="RMI43267.1"/>
    <property type="molecule type" value="Genomic_DNA"/>
</dbReference>
<dbReference type="EMBL" id="RFFJ01000013">
    <property type="protein sequence ID" value="RMI44796.1"/>
    <property type="molecule type" value="Genomic_DNA"/>
</dbReference>
<dbReference type="Proteomes" id="UP000278673">
    <property type="component" value="Unassembled WGS sequence"/>
</dbReference>
<comment type="caution">
    <text evidence="2">The sequence shown here is derived from an EMBL/GenBank/DDBJ whole genome shotgun (WGS) entry which is preliminary data.</text>
</comment>
<protein>
    <submittedName>
        <fullName evidence="2">Uncharacterized protein</fullName>
    </submittedName>
</protein>
<evidence type="ECO:0000313" key="2">
    <source>
        <dbReference type="EMBL" id="RMI44796.1"/>
    </source>
</evidence>
<dbReference type="RefSeq" id="WP_122182518.1">
    <property type="nucleotide sequence ID" value="NZ_RFFJ01000013.1"/>
</dbReference>